<dbReference type="PRINTS" id="PR00455">
    <property type="entry name" value="HTHTETR"/>
</dbReference>
<evidence type="ECO:0000256" key="1">
    <source>
        <dbReference type="ARBA" id="ARBA00023015"/>
    </source>
</evidence>
<dbReference type="InterPro" id="IPR001647">
    <property type="entry name" value="HTH_TetR"/>
</dbReference>
<dbReference type="InterPro" id="IPR036271">
    <property type="entry name" value="Tet_transcr_reg_TetR-rel_C_sf"/>
</dbReference>
<gene>
    <name evidence="6" type="ORF">GWK17_00725</name>
</gene>
<name>A0A846TF05_9BACI</name>
<dbReference type="Pfam" id="PF00440">
    <property type="entry name" value="TetR_N"/>
    <property type="match status" value="1"/>
</dbReference>
<sequence length="196" mass="23175">MNTKDKLLKKGLEHFSEKGYEGTSLIEIAKDVGIRKSTIYSHFSNKDELFFEVLHRVNQEFLEFCTNCLENEKDLSIDEKLYILLVESIKVNKEKYQNALFWKRLRLFPPVHLKESLEKRLQVQMSPLLDMIERLFAEAMQSGEVVKSDHNSIELAMAYYTLMDGLVISILYDREQNLENRIEILWSAFKDSLFRR</sequence>
<keyword evidence="3" id="KW-0804">Transcription</keyword>
<dbReference type="SUPFAM" id="SSF46689">
    <property type="entry name" value="Homeodomain-like"/>
    <property type="match status" value="1"/>
</dbReference>
<comment type="caution">
    <text evidence="6">The sequence shown here is derived from an EMBL/GenBank/DDBJ whole genome shotgun (WGS) entry which is preliminary data.</text>
</comment>
<feature type="domain" description="HTH tetR-type" evidence="5">
    <location>
        <begin position="1"/>
        <end position="61"/>
    </location>
</feature>
<evidence type="ECO:0000256" key="4">
    <source>
        <dbReference type="PROSITE-ProRule" id="PRU00335"/>
    </source>
</evidence>
<dbReference type="PANTHER" id="PTHR47506">
    <property type="entry name" value="TRANSCRIPTIONAL REGULATORY PROTEIN"/>
    <property type="match status" value="1"/>
</dbReference>
<dbReference type="RefSeq" id="WP_167830534.1">
    <property type="nucleotide sequence ID" value="NZ_JAAVUM010000001.1"/>
</dbReference>
<evidence type="ECO:0000313" key="6">
    <source>
        <dbReference type="EMBL" id="NKE04007.1"/>
    </source>
</evidence>
<evidence type="ECO:0000256" key="3">
    <source>
        <dbReference type="ARBA" id="ARBA00023163"/>
    </source>
</evidence>
<evidence type="ECO:0000313" key="7">
    <source>
        <dbReference type="Proteomes" id="UP000587942"/>
    </source>
</evidence>
<protein>
    <submittedName>
        <fullName evidence="6">TetR/AcrR family transcriptional regulator</fullName>
    </submittedName>
</protein>
<dbReference type="Gene3D" id="1.10.10.60">
    <property type="entry name" value="Homeodomain-like"/>
    <property type="match status" value="1"/>
</dbReference>
<dbReference type="Gene3D" id="1.10.357.10">
    <property type="entry name" value="Tetracycline Repressor, domain 2"/>
    <property type="match status" value="1"/>
</dbReference>
<dbReference type="AlphaFoldDB" id="A0A846TF05"/>
<dbReference type="Proteomes" id="UP000587942">
    <property type="component" value="Unassembled WGS sequence"/>
</dbReference>
<dbReference type="EMBL" id="JAAVUM010000001">
    <property type="protein sequence ID" value="NKE04007.1"/>
    <property type="molecule type" value="Genomic_DNA"/>
</dbReference>
<dbReference type="GO" id="GO:0003677">
    <property type="term" value="F:DNA binding"/>
    <property type="evidence" value="ECO:0007669"/>
    <property type="project" value="UniProtKB-UniRule"/>
</dbReference>
<organism evidence="6 7">
    <name type="scientific">Mesobacillus selenatarsenatis</name>
    <dbReference type="NCBI Taxonomy" id="388741"/>
    <lineage>
        <taxon>Bacteria</taxon>
        <taxon>Bacillati</taxon>
        <taxon>Bacillota</taxon>
        <taxon>Bacilli</taxon>
        <taxon>Bacillales</taxon>
        <taxon>Bacillaceae</taxon>
        <taxon>Mesobacillus</taxon>
    </lineage>
</organism>
<keyword evidence="2 4" id="KW-0238">DNA-binding</keyword>
<feature type="DNA-binding region" description="H-T-H motif" evidence="4">
    <location>
        <begin position="24"/>
        <end position="43"/>
    </location>
</feature>
<evidence type="ECO:0000256" key="2">
    <source>
        <dbReference type="ARBA" id="ARBA00023125"/>
    </source>
</evidence>
<dbReference type="InterPro" id="IPR009057">
    <property type="entry name" value="Homeodomain-like_sf"/>
</dbReference>
<evidence type="ECO:0000259" key="5">
    <source>
        <dbReference type="PROSITE" id="PS50977"/>
    </source>
</evidence>
<dbReference type="SUPFAM" id="SSF48498">
    <property type="entry name" value="Tetracyclin repressor-like, C-terminal domain"/>
    <property type="match status" value="1"/>
</dbReference>
<dbReference type="PANTHER" id="PTHR47506:SF6">
    <property type="entry name" value="HTH-TYPE TRANSCRIPTIONAL REPRESSOR NEMR"/>
    <property type="match status" value="1"/>
</dbReference>
<dbReference type="PROSITE" id="PS50977">
    <property type="entry name" value="HTH_TETR_2"/>
    <property type="match status" value="1"/>
</dbReference>
<proteinExistence type="predicted"/>
<reference evidence="6 7" key="1">
    <citation type="submission" date="2020-03" db="EMBL/GenBank/DDBJ databases">
        <authorList>
            <person name="Sun Q."/>
        </authorList>
    </citation>
    <scope>NUCLEOTIDE SEQUENCE [LARGE SCALE GENOMIC DNA]</scope>
    <source>
        <strain evidence="6 7">KACC 21451</strain>
    </source>
</reference>
<keyword evidence="1" id="KW-0805">Transcription regulation</keyword>
<accession>A0A846TF05</accession>